<dbReference type="NCBIfam" id="TIGR00121">
    <property type="entry name" value="birA_ligase"/>
    <property type="match status" value="1"/>
</dbReference>
<name>A0A650CNU3_9CREN</name>
<dbReference type="SUPFAM" id="SSF55681">
    <property type="entry name" value="Class II aaRS and biotin synthetases"/>
    <property type="match status" value="1"/>
</dbReference>
<keyword evidence="1 3" id="KW-0436">Ligase</keyword>
<dbReference type="KEGG" id="sazo:D1868_05590"/>
<dbReference type="AlphaFoldDB" id="A0A650CNU3"/>
<feature type="domain" description="BPL/LPL catalytic" evidence="2">
    <location>
        <begin position="1"/>
        <end position="170"/>
    </location>
</feature>
<dbReference type="InterPro" id="IPR004408">
    <property type="entry name" value="Biotin_CoA_COase_ligase"/>
</dbReference>
<reference evidence="3 4" key="1">
    <citation type="submission" date="2019-10" db="EMBL/GenBank/DDBJ databases">
        <title>Genome Sequences from Six Type Strain Members of the Archaeal Family Sulfolobaceae: Acidianus ambivalens, Acidianus infernus, Metallosphaera prunae, Stygiolobus azoricus, Sulfolobus metallicus, and Sulfurisphaera ohwakuensis.</title>
        <authorList>
            <person name="Counts J.A."/>
            <person name="Kelly R.M."/>
        </authorList>
    </citation>
    <scope>NUCLEOTIDE SEQUENCE [LARGE SCALE GENOMIC DNA]</scope>
    <source>
        <strain evidence="3 4">FC6</strain>
    </source>
</reference>
<dbReference type="Gene3D" id="3.30.930.10">
    <property type="entry name" value="Bira Bifunctional Protein, Domain 2"/>
    <property type="match status" value="1"/>
</dbReference>
<dbReference type="Pfam" id="PF03099">
    <property type="entry name" value="BPL_LplA_LipB"/>
    <property type="match status" value="1"/>
</dbReference>
<dbReference type="Proteomes" id="UP000423396">
    <property type="component" value="Chromosome"/>
</dbReference>
<evidence type="ECO:0000256" key="1">
    <source>
        <dbReference type="ARBA" id="ARBA00022598"/>
    </source>
</evidence>
<dbReference type="RefSeq" id="WP_156006353.1">
    <property type="nucleotide sequence ID" value="NZ_CP045483.1"/>
</dbReference>
<dbReference type="GO" id="GO:0004077">
    <property type="term" value="F:biotin--[biotin carboxyl-carrier protein] ligase activity"/>
    <property type="evidence" value="ECO:0007669"/>
    <property type="project" value="UniProtKB-EC"/>
</dbReference>
<dbReference type="OrthoDB" id="46252at2157"/>
<dbReference type="InterPro" id="IPR045864">
    <property type="entry name" value="aa-tRNA-synth_II/BPL/LPL"/>
</dbReference>
<dbReference type="PANTHER" id="PTHR12835:SF5">
    <property type="entry name" value="BIOTIN--PROTEIN LIGASE"/>
    <property type="match status" value="1"/>
</dbReference>
<gene>
    <name evidence="3" type="ORF">D1868_05590</name>
</gene>
<evidence type="ECO:0000313" key="3">
    <source>
        <dbReference type="EMBL" id="QGR19510.1"/>
    </source>
</evidence>
<sequence>MLVFKFPSVTSTQDLSEAIYTMINADKFVVVAEEQTKARGRYKREWYSPKGGLWFTYVIKGFNPEKIPFTTLTVSLAIREVVGKYVDAYIRWPNDIVTRNGKVGGILVEGIVEGSEATVFIGAGIDTNVDSFPQGVKATSIKLETGKLINNDELLKDVIDRIDYHLFLEDDKVIEGINKYLSIKNRTVKLLGKGWEKQCKALFVDFMGRLVTECGIFEVEEVLRVEEL</sequence>
<dbReference type="GeneID" id="42798522"/>
<dbReference type="GO" id="GO:0005737">
    <property type="term" value="C:cytoplasm"/>
    <property type="evidence" value="ECO:0007669"/>
    <property type="project" value="TreeGrafter"/>
</dbReference>
<proteinExistence type="predicted"/>
<organism evidence="3 4">
    <name type="scientific">Stygiolobus azoricus</name>
    <dbReference type="NCBI Taxonomy" id="41675"/>
    <lineage>
        <taxon>Archaea</taxon>
        <taxon>Thermoproteota</taxon>
        <taxon>Thermoprotei</taxon>
        <taxon>Sulfolobales</taxon>
        <taxon>Sulfolobaceae</taxon>
        <taxon>Stygiolobus</taxon>
    </lineage>
</organism>
<keyword evidence="4" id="KW-1185">Reference proteome</keyword>
<dbReference type="InterPro" id="IPR004143">
    <property type="entry name" value="BPL_LPL_catalytic"/>
</dbReference>
<dbReference type="PROSITE" id="PS51733">
    <property type="entry name" value="BPL_LPL_CATALYTIC"/>
    <property type="match status" value="1"/>
</dbReference>
<dbReference type="CDD" id="cd16442">
    <property type="entry name" value="BPL"/>
    <property type="match status" value="1"/>
</dbReference>
<accession>A0A650CNU3</accession>
<dbReference type="PANTHER" id="PTHR12835">
    <property type="entry name" value="BIOTIN PROTEIN LIGASE"/>
    <property type="match status" value="1"/>
</dbReference>
<dbReference type="EMBL" id="CP045483">
    <property type="protein sequence ID" value="QGR19510.1"/>
    <property type="molecule type" value="Genomic_DNA"/>
</dbReference>
<dbReference type="EC" id="6.3.4.15" evidence="3"/>
<evidence type="ECO:0000259" key="2">
    <source>
        <dbReference type="PROSITE" id="PS51733"/>
    </source>
</evidence>
<evidence type="ECO:0000313" key="4">
    <source>
        <dbReference type="Proteomes" id="UP000423396"/>
    </source>
</evidence>
<protein>
    <submittedName>
        <fullName evidence="3">Biotin--[acetyl-CoA-carboxylase] ligase</fullName>
        <ecNumber evidence="3">6.3.4.15</ecNumber>
    </submittedName>
</protein>